<dbReference type="OrthoDB" id="6637018at2759"/>
<sequence>MDIATNNDLKYFPEDELENIIAEVRKKRQQKWENHIASKSLALGSSNVDQMMEIFQSERKSSNSVADTNCSEEIQKTARVLEFCQCIYNGCECIQNKCTNDCNKRCTPIEENKTVNEPKKDIRRLQEENIDQESDVFPPVSQEPKVSEACKPLNCEIYPIEEECDAISTSEQEIHEELDSNQGIPLTEQVNINNFKVSDAVGLEKFIERTVVGVGEKLELSNCKNCPEVETLSENNLLKPPKFESTVLDKDQSKTSPKQYNK</sequence>
<keyword evidence="3" id="KW-1185">Reference proteome</keyword>
<dbReference type="AlphaFoldDB" id="A0A482XLH0"/>
<comment type="caution">
    <text evidence="2">The sequence shown here is derived from an EMBL/GenBank/DDBJ whole genome shotgun (WGS) entry which is preliminary data.</text>
</comment>
<feature type="region of interest" description="Disordered" evidence="1">
    <location>
        <begin position="234"/>
        <end position="262"/>
    </location>
</feature>
<organism evidence="2 3">
    <name type="scientific">Laodelphax striatellus</name>
    <name type="common">Small brown planthopper</name>
    <name type="synonym">Delphax striatella</name>
    <dbReference type="NCBI Taxonomy" id="195883"/>
    <lineage>
        <taxon>Eukaryota</taxon>
        <taxon>Metazoa</taxon>
        <taxon>Ecdysozoa</taxon>
        <taxon>Arthropoda</taxon>
        <taxon>Hexapoda</taxon>
        <taxon>Insecta</taxon>
        <taxon>Pterygota</taxon>
        <taxon>Neoptera</taxon>
        <taxon>Paraneoptera</taxon>
        <taxon>Hemiptera</taxon>
        <taxon>Auchenorrhyncha</taxon>
        <taxon>Fulgoroidea</taxon>
        <taxon>Delphacidae</taxon>
        <taxon>Criomorphinae</taxon>
        <taxon>Laodelphax</taxon>
    </lineage>
</organism>
<name>A0A482XLH0_LAOST</name>
<evidence type="ECO:0000313" key="2">
    <source>
        <dbReference type="EMBL" id="RZF46945.1"/>
    </source>
</evidence>
<dbReference type="InParanoid" id="A0A482XLH0"/>
<proteinExistence type="predicted"/>
<accession>A0A482XLH0</accession>
<feature type="non-terminal residue" evidence="2">
    <location>
        <position position="262"/>
    </location>
</feature>
<dbReference type="EMBL" id="QKKF02005260">
    <property type="protein sequence ID" value="RZF46945.1"/>
    <property type="molecule type" value="Genomic_DNA"/>
</dbReference>
<evidence type="ECO:0000313" key="3">
    <source>
        <dbReference type="Proteomes" id="UP000291343"/>
    </source>
</evidence>
<dbReference type="Proteomes" id="UP000291343">
    <property type="component" value="Unassembled WGS sequence"/>
</dbReference>
<reference evidence="2 3" key="1">
    <citation type="journal article" date="2017" name="Gigascience">
        <title>Genome sequence of the small brown planthopper, Laodelphax striatellus.</title>
        <authorList>
            <person name="Zhu J."/>
            <person name="Jiang F."/>
            <person name="Wang X."/>
            <person name="Yang P."/>
            <person name="Bao Y."/>
            <person name="Zhao W."/>
            <person name="Wang W."/>
            <person name="Lu H."/>
            <person name="Wang Q."/>
            <person name="Cui N."/>
            <person name="Li J."/>
            <person name="Chen X."/>
            <person name="Luo L."/>
            <person name="Yu J."/>
            <person name="Kang L."/>
            <person name="Cui F."/>
        </authorList>
    </citation>
    <scope>NUCLEOTIDE SEQUENCE [LARGE SCALE GENOMIC DNA]</scope>
    <source>
        <strain evidence="2">Lst14</strain>
    </source>
</reference>
<protein>
    <submittedName>
        <fullName evidence="2">Uncharacterized protein</fullName>
    </submittedName>
</protein>
<evidence type="ECO:0000256" key="1">
    <source>
        <dbReference type="SAM" id="MobiDB-lite"/>
    </source>
</evidence>
<gene>
    <name evidence="2" type="ORF">LSTR_LSTR012542</name>
</gene>